<feature type="domain" description="EamA" evidence="7">
    <location>
        <begin position="6"/>
        <end position="139"/>
    </location>
</feature>
<feature type="domain" description="EamA" evidence="7">
    <location>
        <begin position="152"/>
        <end position="289"/>
    </location>
</feature>
<sequence length="297" mass="32663">MSTNAKAYCALAIVCFIWGTTFLATRIGIHSIPSFMFAAMRHIIAGIIFCSTFYLRNKYIPKWTDVKTQILIGLFMIVFANGVVAYAVKYVGSGLATLICSMVPIWVILINLASTGKEKVNWQIITGSILGFLGLTIVFRDHLAELKDPHYLWGIIIIVIASFCWSLGTIIAKNNFSKRMHPFLASGIQILSGGLVLAFISPFVDDYSMLKFDLKGISALAYLIIFGSLLAFGCFSYALSKLPATIVSLYAYINPIVALILGWLILNEKLNESIGIAAIIIIGGVYLVNRGNKLQRT</sequence>
<evidence type="ECO:0000256" key="4">
    <source>
        <dbReference type="ARBA" id="ARBA00022989"/>
    </source>
</evidence>
<dbReference type="OrthoDB" id="9812547at2"/>
<dbReference type="RefSeq" id="WP_142604319.1">
    <property type="nucleotide sequence ID" value="NZ_FXSZ01000008.1"/>
</dbReference>
<dbReference type="InterPro" id="IPR037185">
    <property type="entry name" value="EmrE-like"/>
</dbReference>
<keyword evidence="2" id="KW-1003">Cell membrane</keyword>
<proteinExistence type="predicted"/>
<protein>
    <submittedName>
        <fullName evidence="8">Permease of the drug/metabolite transporter (DMT) superfamily</fullName>
    </submittedName>
</protein>
<comment type="subcellular location">
    <subcellularLocation>
        <location evidence="1">Cell membrane</location>
        <topology evidence="1">Multi-pass membrane protein</topology>
    </subcellularLocation>
</comment>
<evidence type="ECO:0000256" key="1">
    <source>
        <dbReference type="ARBA" id="ARBA00004651"/>
    </source>
</evidence>
<feature type="transmembrane region" description="Helical" evidence="6">
    <location>
        <begin position="151"/>
        <end position="171"/>
    </location>
</feature>
<dbReference type="PANTHER" id="PTHR32322:SF18">
    <property type="entry name" value="S-ADENOSYLMETHIONINE_S-ADENOSYLHOMOCYSTEINE TRANSPORTER"/>
    <property type="match status" value="1"/>
</dbReference>
<organism evidence="8 9">
    <name type="scientific">Solitalea koreensis</name>
    <dbReference type="NCBI Taxonomy" id="543615"/>
    <lineage>
        <taxon>Bacteria</taxon>
        <taxon>Pseudomonadati</taxon>
        <taxon>Bacteroidota</taxon>
        <taxon>Sphingobacteriia</taxon>
        <taxon>Sphingobacteriales</taxon>
        <taxon>Sphingobacteriaceae</taxon>
        <taxon>Solitalea</taxon>
    </lineage>
</organism>
<evidence type="ECO:0000256" key="5">
    <source>
        <dbReference type="ARBA" id="ARBA00023136"/>
    </source>
</evidence>
<feature type="transmembrane region" description="Helical" evidence="6">
    <location>
        <begin position="120"/>
        <end position="139"/>
    </location>
</feature>
<dbReference type="AlphaFoldDB" id="A0A521DP91"/>
<keyword evidence="9" id="KW-1185">Reference proteome</keyword>
<keyword evidence="4 6" id="KW-1133">Transmembrane helix</keyword>
<gene>
    <name evidence="8" type="ORF">SAMN06265350_10816</name>
</gene>
<evidence type="ECO:0000256" key="6">
    <source>
        <dbReference type="SAM" id="Phobius"/>
    </source>
</evidence>
<evidence type="ECO:0000313" key="8">
    <source>
        <dbReference type="EMBL" id="SMO73422.1"/>
    </source>
</evidence>
<dbReference type="SUPFAM" id="SSF103481">
    <property type="entry name" value="Multidrug resistance efflux transporter EmrE"/>
    <property type="match status" value="2"/>
</dbReference>
<dbReference type="Proteomes" id="UP000315971">
    <property type="component" value="Unassembled WGS sequence"/>
</dbReference>
<feature type="transmembrane region" description="Helical" evidence="6">
    <location>
        <begin position="216"/>
        <end position="239"/>
    </location>
</feature>
<dbReference type="PANTHER" id="PTHR32322">
    <property type="entry name" value="INNER MEMBRANE TRANSPORTER"/>
    <property type="match status" value="1"/>
</dbReference>
<dbReference type="GO" id="GO:0005886">
    <property type="term" value="C:plasma membrane"/>
    <property type="evidence" value="ECO:0007669"/>
    <property type="project" value="UniProtKB-SubCell"/>
</dbReference>
<dbReference type="InterPro" id="IPR000620">
    <property type="entry name" value="EamA_dom"/>
</dbReference>
<evidence type="ECO:0000256" key="3">
    <source>
        <dbReference type="ARBA" id="ARBA00022692"/>
    </source>
</evidence>
<evidence type="ECO:0000259" key="7">
    <source>
        <dbReference type="Pfam" id="PF00892"/>
    </source>
</evidence>
<evidence type="ECO:0000256" key="2">
    <source>
        <dbReference type="ARBA" id="ARBA00022475"/>
    </source>
</evidence>
<feature type="transmembrane region" description="Helical" evidence="6">
    <location>
        <begin position="183"/>
        <end position="204"/>
    </location>
</feature>
<feature type="transmembrane region" description="Helical" evidence="6">
    <location>
        <begin position="35"/>
        <end position="56"/>
    </location>
</feature>
<accession>A0A521DP91</accession>
<reference evidence="8 9" key="1">
    <citation type="submission" date="2017-05" db="EMBL/GenBank/DDBJ databases">
        <authorList>
            <person name="Varghese N."/>
            <person name="Submissions S."/>
        </authorList>
    </citation>
    <scope>NUCLEOTIDE SEQUENCE [LARGE SCALE GENOMIC DNA]</scope>
    <source>
        <strain evidence="8 9">DSM 21342</strain>
    </source>
</reference>
<keyword evidence="3 6" id="KW-0812">Transmembrane</keyword>
<feature type="transmembrane region" description="Helical" evidence="6">
    <location>
        <begin position="272"/>
        <end position="289"/>
    </location>
</feature>
<dbReference type="Pfam" id="PF00892">
    <property type="entry name" value="EamA"/>
    <property type="match status" value="2"/>
</dbReference>
<feature type="transmembrane region" description="Helical" evidence="6">
    <location>
        <begin position="94"/>
        <end position="113"/>
    </location>
</feature>
<dbReference type="InterPro" id="IPR050638">
    <property type="entry name" value="AA-Vitamin_Transporters"/>
</dbReference>
<name>A0A521DP91_9SPHI</name>
<feature type="transmembrane region" description="Helical" evidence="6">
    <location>
        <begin position="7"/>
        <end position="29"/>
    </location>
</feature>
<evidence type="ECO:0000313" key="9">
    <source>
        <dbReference type="Proteomes" id="UP000315971"/>
    </source>
</evidence>
<feature type="transmembrane region" description="Helical" evidence="6">
    <location>
        <begin position="68"/>
        <end position="88"/>
    </location>
</feature>
<feature type="transmembrane region" description="Helical" evidence="6">
    <location>
        <begin position="246"/>
        <end position="266"/>
    </location>
</feature>
<dbReference type="EMBL" id="FXSZ01000008">
    <property type="protein sequence ID" value="SMO73422.1"/>
    <property type="molecule type" value="Genomic_DNA"/>
</dbReference>
<keyword evidence="5 6" id="KW-0472">Membrane</keyword>